<name>A0A3N4QNC9_9BACT</name>
<keyword evidence="1" id="KW-0479">Metal-binding</keyword>
<comment type="caution">
    <text evidence="2">The sequence shown here is derived from an EMBL/GenBank/DDBJ whole genome shotgun (WGS) entry which is preliminary data.</text>
</comment>
<evidence type="ECO:0000313" key="3">
    <source>
        <dbReference type="Proteomes" id="UP000278351"/>
    </source>
</evidence>
<comment type="cofactor">
    <cofactor evidence="1">
        <name>Mg(2+)</name>
        <dbReference type="ChEBI" id="CHEBI:18420"/>
    </cofactor>
</comment>
<sequence>MVHVKLLSPFPGKLNPFLQLAEDSTALWMSRYGLLPTDRERRMNGEGNFTWMVARMFPHADLERLCVASDFNALLFLLDDDFDGHQTKGMKSRMFKGMVNSMISIMENTAAPVDSAVLTGFADIWHRLMAISTQVWQHRFKASLKAALQANLWRMEIVDRDVSPDLSEYLKFRPMIGGANFFAYLLLVMEQIDLPDYVYENCTMQRLMHLAASTICWANDIFSFRKELAEGDELNLVMLLRRERGGSIKEAVHAAVRFHDKWVKEFIQLGWNPPVFGDTLVDAEVVRFTQGLGVMMNANIVWSTVDTQRYRFVPLLNRPVVRIR</sequence>
<dbReference type="Pfam" id="PF19086">
    <property type="entry name" value="Terpene_syn_C_2"/>
    <property type="match status" value="1"/>
</dbReference>
<dbReference type="SFLD" id="SFLDG01020">
    <property type="entry name" value="Terpene_Cyclase_Like_2"/>
    <property type="match status" value="1"/>
</dbReference>
<dbReference type="AlphaFoldDB" id="A0A3N4QNC9"/>
<dbReference type="EC" id="4.2.3.-" evidence="1"/>
<evidence type="ECO:0000256" key="1">
    <source>
        <dbReference type="RuleBase" id="RU366034"/>
    </source>
</evidence>
<dbReference type="PANTHER" id="PTHR35201:SF4">
    <property type="entry name" value="BETA-PINACENE SYNTHASE-RELATED"/>
    <property type="match status" value="1"/>
</dbReference>
<organism evidence="2 3">
    <name type="scientific">Chitinophaga lutea</name>
    <dbReference type="NCBI Taxonomy" id="2488634"/>
    <lineage>
        <taxon>Bacteria</taxon>
        <taxon>Pseudomonadati</taxon>
        <taxon>Bacteroidota</taxon>
        <taxon>Chitinophagia</taxon>
        <taxon>Chitinophagales</taxon>
        <taxon>Chitinophagaceae</taxon>
        <taxon>Chitinophaga</taxon>
    </lineage>
</organism>
<dbReference type="Gene3D" id="1.10.600.10">
    <property type="entry name" value="Farnesyl Diphosphate Synthase"/>
    <property type="match status" value="1"/>
</dbReference>
<dbReference type="GO" id="GO:0046872">
    <property type="term" value="F:metal ion binding"/>
    <property type="evidence" value="ECO:0007669"/>
    <property type="project" value="UniProtKB-KW"/>
</dbReference>
<dbReference type="EMBL" id="RPDH01000001">
    <property type="protein sequence ID" value="RPE13204.1"/>
    <property type="molecule type" value="Genomic_DNA"/>
</dbReference>
<dbReference type="OrthoDB" id="2989600at2"/>
<keyword evidence="1" id="KW-0456">Lyase</keyword>
<dbReference type="PANTHER" id="PTHR35201">
    <property type="entry name" value="TERPENE SYNTHASE"/>
    <property type="match status" value="1"/>
</dbReference>
<dbReference type="GO" id="GO:0010333">
    <property type="term" value="F:terpene synthase activity"/>
    <property type="evidence" value="ECO:0007669"/>
    <property type="project" value="InterPro"/>
</dbReference>
<gene>
    <name evidence="2" type="ORF">EGT74_06645</name>
</gene>
<dbReference type="SFLD" id="SFLDS00005">
    <property type="entry name" value="Isoprenoid_Synthase_Type_I"/>
    <property type="match status" value="1"/>
</dbReference>
<protein>
    <recommendedName>
        <fullName evidence="1">Terpene synthase</fullName>
        <ecNumber evidence="1">4.2.3.-</ecNumber>
    </recommendedName>
</protein>
<accession>A0A3N4QNC9</accession>
<dbReference type="RefSeq" id="WP_123845723.1">
    <property type="nucleotide sequence ID" value="NZ_RPDH01000001.1"/>
</dbReference>
<reference evidence="2 3" key="1">
    <citation type="submission" date="2018-11" db="EMBL/GenBank/DDBJ databases">
        <title>Chitinophaga lutea sp.nov., isolate from arsenic contaminated soil.</title>
        <authorList>
            <person name="Zong Y."/>
        </authorList>
    </citation>
    <scope>NUCLEOTIDE SEQUENCE [LARGE SCALE GENOMIC DNA]</scope>
    <source>
        <strain evidence="2 3">ZY74</strain>
    </source>
</reference>
<dbReference type="SUPFAM" id="SSF48576">
    <property type="entry name" value="Terpenoid synthases"/>
    <property type="match status" value="1"/>
</dbReference>
<dbReference type="InterPro" id="IPR034686">
    <property type="entry name" value="Terpene_cyclase-like_2"/>
</dbReference>
<proteinExistence type="inferred from homology"/>
<keyword evidence="3" id="KW-1185">Reference proteome</keyword>
<dbReference type="InterPro" id="IPR008949">
    <property type="entry name" value="Isoprenoid_synthase_dom_sf"/>
</dbReference>
<dbReference type="Proteomes" id="UP000278351">
    <property type="component" value="Unassembled WGS sequence"/>
</dbReference>
<evidence type="ECO:0000313" key="2">
    <source>
        <dbReference type="EMBL" id="RPE13204.1"/>
    </source>
</evidence>
<keyword evidence="1" id="KW-0460">Magnesium</keyword>
<comment type="similarity">
    <text evidence="1">Belongs to the terpene synthase family.</text>
</comment>